<feature type="compositionally biased region" description="Basic and acidic residues" evidence="1">
    <location>
        <begin position="583"/>
        <end position="593"/>
    </location>
</feature>
<dbReference type="AlphaFoldDB" id="A0A0C3CVS7"/>
<feature type="compositionally biased region" description="Low complexity" evidence="1">
    <location>
        <begin position="554"/>
        <end position="565"/>
    </location>
</feature>
<name>A0A0C3CVS7_9AGAM</name>
<feature type="compositionally biased region" description="Basic and acidic residues" evidence="1">
    <location>
        <begin position="262"/>
        <end position="277"/>
    </location>
</feature>
<feature type="compositionally biased region" description="Polar residues" evidence="1">
    <location>
        <begin position="892"/>
        <end position="911"/>
    </location>
</feature>
<feature type="region of interest" description="Disordered" evidence="1">
    <location>
        <begin position="701"/>
        <end position="738"/>
    </location>
</feature>
<dbReference type="InParanoid" id="A0A0C3CVS7"/>
<proteinExistence type="predicted"/>
<dbReference type="OrthoDB" id="9451547at2759"/>
<feature type="compositionally biased region" description="Low complexity" evidence="1">
    <location>
        <begin position="1122"/>
        <end position="1133"/>
    </location>
</feature>
<feature type="compositionally biased region" description="Basic and acidic residues" evidence="1">
    <location>
        <begin position="232"/>
        <end position="241"/>
    </location>
</feature>
<feature type="compositionally biased region" description="Polar residues" evidence="1">
    <location>
        <begin position="1054"/>
        <end position="1068"/>
    </location>
</feature>
<reference evidence="3" key="2">
    <citation type="submission" date="2015-01" db="EMBL/GenBank/DDBJ databases">
        <title>Evolutionary Origins and Diversification of the Mycorrhizal Mutualists.</title>
        <authorList>
            <consortium name="DOE Joint Genome Institute"/>
            <consortium name="Mycorrhizal Genomics Consortium"/>
            <person name="Kohler A."/>
            <person name="Kuo A."/>
            <person name="Nagy L.G."/>
            <person name="Floudas D."/>
            <person name="Copeland A."/>
            <person name="Barry K.W."/>
            <person name="Cichocki N."/>
            <person name="Veneault-Fourrey C."/>
            <person name="LaButti K."/>
            <person name="Lindquist E.A."/>
            <person name="Lipzen A."/>
            <person name="Lundell T."/>
            <person name="Morin E."/>
            <person name="Murat C."/>
            <person name="Riley R."/>
            <person name="Ohm R."/>
            <person name="Sun H."/>
            <person name="Tunlid A."/>
            <person name="Henrissat B."/>
            <person name="Grigoriev I.V."/>
            <person name="Hibbett D.S."/>
            <person name="Martin F."/>
        </authorList>
    </citation>
    <scope>NUCLEOTIDE SEQUENCE [LARGE SCALE GENOMIC DNA]</scope>
    <source>
        <strain evidence="3">Foug A</strain>
    </source>
</reference>
<feature type="region of interest" description="Disordered" evidence="1">
    <location>
        <begin position="489"/>
        <end position="665"/>
    </location>
</feature>
<feature type="compositionally biased region" description="Low complexity" evidence="1">
    <location>
        <begin position="805"/>
        <end position="837"/>
    </location>
</feature>
<feature type="region of interest" description="Disordered" evidence="1">
    <location>
        <begin position="90"/>
        <end position="164"/>
    </location>
</feature>
<feature type="compositionally biased region" description="Polar residues" evidence="1">
    <location>
        <begin position="965"/>
        <end position="990"/>
    </location>
</feature>
<evidence type="ECO:0000313" key="2">
    <source>
        <dbReference type="EMBL" id="KIM52640.1"/>
    </source>
</evidence>
<feature type="compositionally biased region" description="Low complexity" evidence="1">
    <location>
        <begin position="991"/>
        <end position="1009"/>
    </location>
</feature>
<feature type="compositionally biased region" description="Low complexity" evidence="1">
    <location>
        <begin position="845"/>
        <end position="860"/>
    </location>
</feature>
<feature type="region of interest" description="Disordered" evidence="1">
    <location>
        <begin position="189"/>
        <end position="245"/>
    </location>
</feature>
<feature type="compositionally biased region" description="Basic and acidic residues" evidence="1">
    <location>
        <begin position="90"/>
        <end position="99"/>
    </location>
</feature>
<evidence type="ECO:0000256" key="1">
    <source>
        <dbReference type="SAM" id="MobiDB-lite"/>
    </source>
</evidence>
<feature type="compositionally biased region" description="Polar residues" evidence="1">
    <location>
        <begin position="615"/>
        <end position="642"/>
    </location>
</feature>
<sequence>MSLNDEQADILGGPLLQKPQTGLLAVLQYSPAFKGGALFLLGLLAWVTFVRVREYLRRNRDLNYRKKHGIPDTDCRPFAVAYAAANRARAEREANERNKLAGHVPSVSDHRDSEHRNAPTDAPHGQHNLRRRLPESVDPHASASTSDYQFTTKRVQPHDFKRPEAHPFNFAERYYSNGGYIRQVPESLGAPVSPVKKPAPRRFGRKNPRNTGDAAEESRKRSYAAESDDEPDNIKKSRIDGEQLIDSDEEADWYAQYAGPRAEQDHAAPLSRDHVHINGEPNEQYPEGEEQRDEIMEDLDDVAELPSIPRGKKRDRAEAGSTFGADDEEDAPHEKPTRHRKRRSMSKRTSEGLLRGKKRDRDVESPESEGEDGVGENSRRGGQRASRKKRASDETKADGFIESARISKDPLCGGRKIGEEWEADSVRYRVGSKGERLRLTLVKKARNRYHMPKDSQHPDRAAALEIYVETWMTEEQYKEAEERCELVWQDVPSRTESRTPEVPDSPSKSGKDLLWDSVQGSPTSRRPFCQSLTSSATLRVNPFQQSQSHSSLGRRVASPSSSVSPHLTALSESPTRPGFRGFSKWEKQDREAEAMAQIRAKMQQQKKAQAEAAKSSESLPTTAAPQLGSKTLTVPTITLTPASPSPVEAKVESNVTSTEAKAPSSFSFTPVPVATTEPKSATSLPTSCAAPGFTLPSTSSAPLTLTSAPQPATTAPAAPAFSFPATTTTTTAAPSSSASIPNFFGKPSTSPAPSATPAAAPFTFPVASQTQPSSGGPTQTTAEAPKASTFSFAKPTAAGPSLTNASSPAVPVTTPTTTPIATTSTLGTTSSATASSEPKPPAPIFSFSATPSATTTSSATQPGPAFTKFSFGQPSTGAPAPVDTKPKFTFGAPTTATPSNLTSSPFTTVTGETKKEATSTFGAKDAAAKPSLSPFEATASAFGGSTFVNSASTGTFGKQSEMGISATSNNTGGRATPKTPSAFGTPTNLFSTTPAGSPATGSGPAPAGPFGNATSSPKILSSFGNPAFGTFGSTSPFSFGKKDNASTPAVAAPSKSTFSFGGPSSNVSPAFGQPTDPIASGETNAVSSTSSAATSKPTFSFNAPAGSASSAFGQPLTSGTKDASGSATGDASSKPTFPFPASSSNATPLMAGSDAPKQTLPFPQTSGAGSSVPASDAASKSPFAFNAPSSGASSAFGQPSTPGQTKSPFSFNAQSGDTPSVFGQPSSAPSDSTTHTQSAFGKPSGTTPSAFGFENPAGNTGTTFMFGKPPTQNQKQEQ</sequence>
<feature type="compositionally biased region" description="Acidic residues" evidence="1">
    <location>
        <begin position="286"/>
        <end position="303"/>
    </location>
</feature>
<dbReference type="Proteomes" id="UP000053989">
    <property type="component" value="Unassembled WGS sequence"/>
</dbReference>
<gene>
    <name evidence="2" type="ORF">SCLCIDRAFT_11814</name>
</gene>
<feature type="compositionally biased region" description="Polar residues" evidence="1">
    <location>
        <begin position="142"/>
        <end position="154"/>
    </location>
</feature>
<feature type="compositionally biased region" description="Polar residues" evidence="1">
    <location>
        <begin position="518"/>
        <end position="551"/>
    </location>
</feature>
<feature type="region of interest" description="Disordered" evidence="1">
    <location>
        <begin position="1034"/>
        <end position="1278"/>
    </location>
</feature>
<feature type="compositionally biased region" description="Basic and acidic residues" evidence="1">
    <location>
        <begin position="108"/>
        <end position="118"/>
    </location>
</feature>
<feature type="compositionally biased region" description="Basic residues" evidence="1">
    <location>
        <begin position="198"/>
        <end position="208"/>
    </location>
</feature>
<dbReference type="HOGENOM" id="CLU_262737_0_0_1"/>
<evidence type="ECO:0000313" key="3">
    <source>
        <dbReference type="Proteomes" id="UP000053989"/>
    </source>
</evidence>
<feature type="region of interest" description="Disordered" evidence="1">
    <location>
        <begin position="262"/>
        <end position="415"/>
    </location>
</feature>
<feature type="compositionally biased region" description="Polar residues" evidence="1">
    <location>
        <begin position="1187"/>
        <end position="1249"/>
    </location>
</feature>
<feature type="region of interest" description="Disordered" evidence="1">
    <location>
        <begin position="765"/>
        <end position="913"/>
    </location>
</feature>
<accession>A0A0C3CVS7</accession>
<feature type="region of interest" description="Disordered" evidence="1">
    <location>
        <begin position="950"/>
        <end position="1019"/>
    </location>
</feature>
<feature type="compositionally biased region" description="Low complexity" evidence="1">
    <location>
        <begin position="594"/>
        <end position="613"/>
    </location>
</feature>
<feature type="compositionally biased region" description="Acidic residues" evidence="1">
    <location>
        <begin position="365"/>
        <end position="374"/>
    </location>
</feature>
<keyword evidence="3" id="KW-1185">Reference proteome</keyword>
<feature type="compositionally biased region" description="Polar residues" evidence="1">
    <location>
        <begin position="653"/>
        <end position="665"/>
    </location>
</feature>
<feature type="compositionally biased region" description="Basic residues" evidence="1">
    <location>
        <begin position="381"/>
        <end position="390"/>
    </location>
</feature>
<feature type="compositionally biased region" description="Polar residues" evidence="1">
    <location>
        <begin position="1096"/>
        <end position="1121"/>
    </location>
</feature>
<reference evidence="2 3" key="1">
    <citation type="submission" date="2014-04" db="EMBL/GenBank/DDBJ databases">
        <authorList>
            <consortium name="DOE Joint Genome Institute"/>
            <person name="Kuo A."/>
            <person name="Kohler A."/>
            <person name="Nagy L.G."/>
            <person name="Floudas D."/>
            <person name="Copeland A."/>
            <person name="Barry K.W."/>
            <person name="Cichocki N."/>
            <person name="Veneault-Fourrey C."/>
            <person name="LaButti K."/>
            <person name="Lindquist E.A."/>
            <person name="Lipzen A."/>
            <person name="Lundell T."/>
            <person name="Morin E."/>
            <person name="Murat C."/>
            <person name="Sun H."/>
            <person name="Tunlid A."/>
            <person name="Henrissat B."/>
            <person name="Grigoriev I.V."/>
            <person name="Hibbett D.S."/>
            <person name="Martin F."/>
            <person name="Nordberg H.P."/>
            <person name="Cantor M.N."/>
            <person name="Hua S.X."/>
        </authorList>
    </citation>
    <scope>NUCLEOTIDE SEQUENCE [LARGE SCALE GENOMIC DNA]</scope>
    <source>
        <strain evidence="2 3">Foug A</strain>
    </source>
</reference>
<feature type="compositionally biased region" description="Basic residues" evidence="1">
    <location>
        <begin position="336"/>
        <end position="346"/>
    </location>
</feature>
<dbReference type="EMBL" id="KN822205">
    <property type="protein sequence ID" value="KIM52640.1"/>
    <property type="molecule type" value="Genomic_DNA"/>
</dbReference>
<feature type="compositionally biased region" description="Polar residues" evidence="1">
    <location>
        <begin position="769"/>
        <end position="782"/>
    </location>
</feature>
<feature type="compositionally biased region" description="Polar residues" evidence="1">
    <location>
        <begin position="1161"/>
        <end position="1173"/>
    </location>
</feature>
<protein>
    <submittedName>
        <fullName evidence="2">Uncharacterized protein</fullName>
    </submittedName>
</protein>
<dbReference type="STRING" id="1036808.A0A0C3CVS7"/>
<organism evidence="2 3">
    <name type="scientific">Scleroderma citrinum Foug A</name>
    <dbReference type="NCBI Taxonomy" id="1036808"/>
    <lineage>
        <taxon>Eukaryota</taxon>
        <taxon>Fungi</taxon>
        <taxon>Dikarya</taxon>
        <taxon>Basidiomycota</taxon>
        <taxon>Agaricomycotina</taxon>
        <taxon>Agaricomycetes</taxon>
        <taxon>Agaricomycetidae</taxon>
        <taxon>Boletales</taxon>
        <taxon>Sclerodermatineae</taxon>
        <taxon>Sclerodermataceae</taxon>
        <taxon>Scleroderma</taxon>
    </lineage>
</organism>